<accession>A0ABS5G2Z0</accession>
<sequence>MANGHGQEAGADFVARTLSDALRWSNRGQKLWSFANHGSTVCVVVFSATAAVLSQTSSAIFGFDAKTVATVLSLCVTIISTVQSKLGFERKWVANRLTHSALNRLLLDEKTGADVQDTKEKLKTILEAHDRAIAATGG</sequence>
<dbReference type="Pfam" id="PF14015">
    <property type="entry name" value="DUF4231"/>
    <property type="match status" value="1"/>
</dbReference>
<dbReference type="EMBL" id="JAFCLK010000005">
    <property type="protein sequence ID" value="MBR1135536.1"/>
    <property type="molecule type" value="Genomic_DNA"/>
</dbReference>
<dbReference type="Proteomes" id="UP001314635">
    <property type="component" value="Unassembled WGS sequence"/>
</dbReference>
<dbReference type="InterPro" id="IPR025325">
    <property type="entry name" value="DUF4231"/>
</dbReference>
<proteinExistence type="predicted"/>
<protein>
    <submittedName>
        <fullName evidence="1">DUF4231 domain-containing protein</fullName>
    </submittedName>
</protein>
<comment type="caution">
    <text evidence="1">The sequence shown here is derived from an EMBL/GenBank/DDBJ whole genome shotgun (WGS) entry which is preliminary data.</text>
</comment>
<keyword evidence="2" id="KW-1185">Reference proteome</keyword>
<evidence type="ECO:0000313" key="2">
    <source>
        <dbReference type="Proteomes" id="UP001314635"/>
    </source>
</evidence>
<evidence type="ECO:0000313" key="1">
    <source>
        <dbReference type="EMBL" id="MBR1135536.1"/>
    </source>
</evidence>
<name>A0ABS5G2Z0_9BRAD</name>
<organism evidence="1 2">
    <name type="scientific">Bradyrhizobium denitrificans</name>
    <dbReference type="NCBI Taxonomy" id="2734912"/>
    <lineage>
        <taxon>Bacteria</taxon>
        <taxon>Pseudomonadati</taxon>
        <taxon>Pseudomonadota</taxon>
        <taxon>Alphaproteobacteria</taxon>
        <taxon>Hyphomicrobiales</taxon>
        <taxon>Nitrobacteraceae</taxon>
        <taxon>Bradyrhizobium</taxon>
    </lineage>
</organism>
<gene>
    <name evidence="1" type="ORF">JQ619_07150</name>
</gene>
<reference evidence="2" key="1">
    <citation type="journal article" date="2021" name="ISME J.">
        <title>Evolutionary origin and ecological implication of a unique nif island in free-living Bradyrhizobium lineages.</title>
        <authorList>
            <person name="Tao J."/>
        </authorList>
    </citation>
    <scope>NUCLEOTIDE SEQUENCE [LARGE SCALE GENOMIC DNA]</scope>
    <source>
        <strain evidence="2">SZCCT0094</strain>
    </source>
</reference>